<reference evidence="5" key="1">
    <citation type="submission" date="2025-08" db="UniProtKB">
        <authorList>
            <consortium name="RefSeq"/>
        </authorList>
    </citation>
    <scope>IDENTIFICATION</scope>
</reference>
<dbReference type="InterPro" id="IPR013787">
    <property type="entry name" value="S100_Ca-bd_sub"/>
</dbReference>
<dbReference type="OrthoDB" id="26525at2759"/>
<evidence type="ECO:0000256" key="2">
    <source>
        <dbReference type="ARBA" id="ARBA00022837"/>
    </source>
</evidence>
<dbReference type="GO" id="GO:0048471">
    <property type="term" value="C:perinuclear region of cytoplasm"/>
    <property type="evidence" value="ECO:0007669"/>
    <property type="project" value="TreeGrafter"/>
</dbReference>
<dbReference type="Proteomes" id="UP000515152">
    <property type="component" value="Chromosome 11"/>
</dbReference>
<organism evidence="4 5">
    <name type="scientific">Clupea harengus</name>
    <name type="common">Atlantic herring</name>
    <dbReference type="NCBI Taxonomy" id="7950"/>
    <lineage>
        <taxon>Eukaryota</taxon>
        <taxon>Metazoa</taxon>
        <taxon>Chordata</taxon>
        <taxon>Craniata</taxon>
        <taxon>Vertebrata</taxon>
        <taxon>Euteleostomi</taxon>
        <taxon>Actinopterygii</taxon>
        <taxon>Neopterygii</taxon>
        <taxon>Teleostei</taxon>
        <taxon>Clupei</taxon>
        <taxon>Clupeiformes</taxon>
        <taxon>Clupeoidei</taxon>
        <taxon>Clupeidae</taxon>
        <taxon>Clupea</taxon>
    </lineage>
</organism>
<dbReference type="PROSITE" id="PS50222">
    <property type="entry name" value="EF_HAND_2"/>
    <property type="match status" value="1"/>
</dbReference>
<keyword evidence="4" id="KW-1185">Reference proteome</keyword>
<evidence type="ECO:0000313" key="4">
    <source>
        <dbReference type="Proteomes" id="UP000515152"/>
    </source>
</evidence>
<dbReference type="CTD" id="569958"/>
<dbReference type="InterPro" id="IPR002048">
    <property type="entry name" value="EF_hand_dom"/>
</dbReference>
<sequence length="97" mass="11034">MSKLEKAIVSLVEVYEEYAQKDDQKFQLSQKELGELLQTELSSPEFQGKIDPEDIQEAMSKLDKNHDGEVNFGEFARMVGVLARGLFRAKRGKGKKK</sequence>
<keyword evidence="1" id="KW-0479">Metal-binding</keyword>
<feature type="domain" description="EF-hand" evidence="3">
    <location>
        <begin position="50"/>
        <end position="85"/>
    </location>
</feature>
<dbReference type="GO" id="GO:0046914">
    <property type="term" value="F:transition metal ion binding"/>
    <property type="evidence" value="ECO:0007669"/>
    <property type="project" value="InterPro"/>
</dbReference>
<gene>
    <name evidence="5" type="primary">s100w</name>
</gene>
<dbReference type="Pfam" id="PF00036">
    <property type="entry name" value="EF-hand_1"/>
    <property type="match status" value="1"/>
</dbReference>
<proteinExistence type="predicted"/>
<dbReference type="PANTHER" id="PTHR11639">
    <property type="entry name" value="S100 CALCIUM-BINDING PROTEIN"/>
    <property type="match status" value="1"/>
</dbReference>
<dbReference type="Gene3D" id="1.10.238.10">
    <property type="entry name" value="EF-hand"/>
    <property type="match status" value="1"/>
</dbReference>
<dbReference type="SUPFAM" id="SSF47473">
    <property type="entry name" value="EF-hand"/>
    <property type="match status" value="1"/>
</dbReference>
<dbReference type="Pfam" id="PF01023">
    <property type="entry name" value="S_100"/>
    <property type="match status" value="1"/>
</dbReference>
<protein>
    <submittedName>
        <fullName evidence="5">S100 calcium binding protein W</fullName>
    </submittedName>
</protein>
<dbReference type="GO" id="GO:0048306">
    <property type="term" value="F:calcium-dependent protein binding"/>
    <property type="evidence" value="ECO:0007669"/>
    <property type="project" value="TreeGrafter"/>
</dbReference>
<dbReference type="InterPro" id="IPR018247">
    <property type="entry name" value="EF_Hand_1_Ca_BS"/>
</dbReference>
<dbReference type="PANTHER" id="PTHR11639:SF126">
    <property type="entry name" value="S100 CALCIUM-BINDING PROTEIN W"/>
    <property type="match status" value="1"/>
</dbReference>
<dbReference type="SMART" id="SM01394">
    <property type="entry name" value="S_100"/>
    <property type="match status" value="1"/>
</dbReference>
<name>A0A6P3VJD1_CLUHA</name>
<keyword evidence="2" id="KW-0106">Calcium</keyword>
<evidence type="ECO:0000313" key="5">
    <source>
        <dbReference type="RefSeq" id="XP_012673500.1"/>
    </source>
</evidence>
<dbReference type="CDD" id="cd00213">
    <property type="entry name" value="S-100"/>
    <property type="match status" value="1"/>
</dbReference>
<dbReference type="RefSeq" id="XP_012673500.1">
    <property type="nucleotide sequence ID" value="XM_012818046.3"/>
</dbReference>
<dbReference type="SMART" id="SM00054">
    <property type="entry name" value="EFh"/>
    <property type="match status" value="1"/>
</dbReference>
<accession>A0A6P3VJD1</accession>
<dbReference type="AlphaFoldDB" id="A0A6P3VJD1"/>
<evidence type="ECO:0000259" key="3">
    <source>
        <dbReference type="PROSITE" id="PS50222"/>
    </source>
</evidence>
<dbReference type="PROSITE" id="PS00018">
    <property type="entry name" value="EF_HAND_1"/>
    <property type="match status" value="1"/>
</dbReference>
<dbReference type="KEGG" id="char:105891869"/>
<dbReference type="InterPro" id="IPR034325">
    <property type="entry name" value="S-100_dom"/>
</dbReference>
<dbReference type="GeneID" id="105891869"/>
<dbReference type="GO" id="GO:0005509">
    <property type="term" value="F:calcium ion binding"/>
    <property type="evidence" value="ECO:0007669"/>
    <property type="project" value="InterPro"/>
</dbReference>
<evidence type="ECO:0000256" key="1">
    <source>
        <dbReference type="ARBA" id="ARBA00022723"/>
    </source>
</evidence>
<dbReference type="InterPro" id="IPR011992">
    <property type="entry name" value="EF-hand-dom_pair"/>
</dbReference>
<dbReference type="GO" id="GO:0005615">
    <property type="term" value="C:extracellular space"/>
    <property type="evidence" value="ECO:0007669"/>
    <property type="project" value="TreeGrafter"/>
</dbReference>